<organism evidence="3 4">
    <name type="scientific">Micromonospora pisi</name>
    <dbReference type="NCBI Taxonomy" id="589240"/>
    <lineage>
        <taxon>Bacteria</taxon>
        <taxon>Bacillati</taxon>
        <taxon>Actinomycetota</taxon>
        <taxon>Actinomycetes</taxon>
        <taxon>Micromonosporales</taxon>
        <taxon>Micromonosporaceae</taxon>
        <taxon>Micromonospora</taxon>
    </lineage>
</organism>
<evidence type="ECO:0000313" key="4">
    <source>
        <dbReference type="Proteomes" id="UP000277671"/>
    </source>
</evidence>
<evidence type="ECO:0000256" key="2">
    <source>
        <dbReference type="SAM" id="Phobius"/>
    </source>
</evidence>
<accession>A0A495JKQ0</accession>
<dbReference type="EMBL" id="RBKT01000001">
    <property type="protein sequence ID" value="RKR89537.1"/>
    <property type="molecule type" value="Genomic_DNA"/>
</dbReference>
<dbReference type="Proteomes" id="UP000277671">
    <property type="component" value="Unassembled WGS sequence"/>
</dbReference>
<feature type="transmembrane region" description="Helical" evidence="2">
    <location>
        <begin position="173"/>
        <end position="196"/>
    </location>
</feature>
<dbReference type="AlphaFoldDB" id="A0A495JKQ0"/>
<gene>
    <name evidence="3" type="ORF">BDK92_3891</name>
</gene>
<reference evidence="3 4" key="1">
    <citation type="submission" date="2018-10" db="EMBL/GenBank/DDBJ databases">
        <title>Sequencing the genomes of 1000 actinobacteria strains.</title>
        <authorList>
            <person name="Klenk H.-P."/>
        </authorList>
    </citation>
    <scope>NUCLEOTIDE SEQUENCE [LARGE SCALE GENOMIC DNA]</scope>
    <source>
        <strain evidence="3 4">DSM 45175</strain>
    </source>
</reference>
<dbReference type="OrthoDB" id="3685088at2"/>
<keyword evidence="2" id="KW-0472">Membrane</keyword>
<dbReference type="RefSeq" id="WP_121157957.1">
    <property type="nucleotide sequence ID" value="NZ_RBKT01000001.1"/>
</dbReference>
<keyword evidence="2" id="KW-0812">Transmembrane</keyword>
<feature type="region of interest" description="Disordered" evidence="1">
    <location>
        <begin position="61"/>
        <end position="90"/>
    </location>
</feature>
<keyword evidence="4" id="KW-1185">Reference proteome</keyword>
<sequence length="269" mass="27987">MTATTTSAYPKPVEELIPAARALADKLGEVPSRNRLMRELRVGSPKATALREVLTVADASPVAPTDPVPVDVPPVPPADPVPADATTGSNSEQEIALPVERPEPLAPVVVDGHPVSKVTTEAVPAVRKPMRSWVLLLLAAPAFVAIWSGWVGLGGLTGFGVVHPLPGIWDSLSLNTAITLPIGVEAYAAYALRAWLSGDGVPRRARRFAAWSAIGSLLLGAAGQVAYHLMESAGITSAPWQITTLVACLPVAVLGMGAALAHLLHTDES</sequence>
<feature type="transmembrane region" description="Helical" evidence="2">
    <location>
        <begin position="242"/>
        <end position="264"/>
    </location>
</feature>
<feature type="transmembrane region" description="Helical" evidence="2">
    <location>
        <begin position="133"/>
        <end position="153"/>
    </location>
</feature>
<feature type="transmembrane region" description="Helical" evidence="2">
    <location>
        <begin position="208"/>
        <end position="230"/>
    </location>
</feature>
<keyword evidence="2" id="KW-1133">Transmembrane helix</keyword>
<comment type="caution">
    <text evidence="3">The sequence shown here is derived from an EMBL/GenBank/DDBJ whole genome shotgun (WGS) entry which is preliminary data.</text>
</comment>
<feature type="compositionally biased region" description="Pro residues" evidence="1">
    <location>
        <begin position="64"/>
        <end position="80"/>
    </location>
</feature>
<evidence type="ECO:0000256" key="1">
    <source>
        <dbReference type="SAM" id="MobiDB-lite"/>
    </source>
</evidence>
<proteinExistence type="predicted"/>
<name>A0A495JKQ0_9ACTN</name>
<protein>
    <submittedName>
        <fullName evidence="3">Uncharacterized protein</fullName>
    </submittedName>
</protein>
<evidence type="ECO:0000313" key="3">
    <source>
        <dbReference type="EMBL" id="RKR89537.1"/>
    </source>
</evidence>